<dbReference type="EMBL" id="SWFM01000002">
    <property type="protein sequence ID" value="TKD70759.1"/>
    <property type="molecule type" value="Genomic_DNA"/>
</dbReference>
<feature type="signal peptide" evidence="1">
    <location>
        <begin position="1"/>
        <end position="26"/>
    </location>
</feature>
<reference evidence="2 3" key="1">
    <citation type="submission" date="2019-04" db="EMBL/GenBank/DDBJ databases">
        <title>Genome sequence of Bacillus hwajinpoensis strain Y2.</title>
        <authorList>
            <person name="Fair J.L."/>
            <person name="Maclea K.S."/>
        </authorList>
    </citation>
    <scope>NUCLEOTIDE SEQUENCE [LARGE SCALE GENOMIC DNA]</scope>
    <source>
        <strain evidence="2 3">Y2</strain>
    </source>
</reference>
<dbReference type="Proteomes" id="UP000310541">
    <property type="component" value="Unassembled WGS sequence"/>
</dbReference>
<gene>
    <name evidence="2" type="ORF">FBF83_09095</name>
</gene>
<dbReference type="RefSeq" id="WP_136946833.1">
    <property type="nucleotide sequence ID" value="NZ_SWFM01000002.1"/>
</dbReference>
<protein>
    <submittedName>
        <fullName evidence="2">Uncharacterized protein</fullName>
    </submittedName>
</protein>
<evidence type="ECO:0000256" key="1">
    <source>
        <dbReference type="SAM" id="SignalP"/>
    </source>
</evidence>
<proteinExistence type="predicted"/>
<accession>A0A4U1MHI3</accession>
<name>A0A4U1MHI3_9BACL</name>
<feature type="chain" id="PRO_5020409071" evidence="1">
    <location>
        <begin position="27"/>
        <end position="142"/>
    </location>
</feature>
<comment type="caution">
    <text evidence="2">The sequence shown here is derived from an EMBL/GenBank/DDBJ whole genome shotgun (WGS) entry which is preliminary data.</text>
</comment>
<organism evidence="2 3">
    <name type="scientific">Guptibacillus hwajinpoensis</name>
    <dbReference type="NCBI Taxonomy" id="208199"/>
    <lineage>
        <taxon>Bacteria</taxon>
        <taxon>Bacillati</taxon>
        <taxon>Bacillota</taxon>
        <taxon>Bacilli</taxon>
        <taxon>Bacillales</taxon>
        <taxon>Guptibacillaceae</taxon>
        <taxon>Guptibacillus</taxon>
    </lineage>
</organism>
<keyword evidence="1" id="KW-0732">Signal</keyword>
<evidence type="ECO:0000313" key="2">
    <source>
        <dbReference type="EMBL" id="TKD70759.1"/>
    </source>
</evidence>
<dbReference type="OrthoDB" id="2915945at2"/>
<dbReference type="AlphaFoldDB" id="A0A4U1MHI3"/>
<sequence>MKKIVSFLMIGLISVLTFLPMNQAEAAMSSWQSVYGISGCEVRVWTDYSAYTSSATTIDWYAESRDCPKLNYEASVDSYGSTFVDTPTLKGYFSYRTPIKSFYLRDLSDLYGDPGSYVGVELYKNGSLVDVVESSTFNIYNR</sequence>
<evidence type="ECO:0000313" key="3">
    <source>
        <dbReference type="Proteomes" id="UP000310541"/>
    </source>
</evidence>